<proteinExistence type="inferred from homology"/>
<dbReference type="PANTHER" id="PTHR11984">
    <property type="entry name" value="CONNEXIN"/>
    <property type="match status" value="1"/>
</dbReference>
<feature type="transmembrane region" description="Helical" evidence="10">
    <location>
        <begin position="75"/>
        <end position="95"/>
    </location>
</feature>
<dbReference type="AlphaFoldDB" id="A0A8J6F8Y1"/>
<comment type="caution">
    <text evidence="13">The sequence shown here is derived from an EMBL/GenBank/DDBJ whole genome shotgun (WGS) entry which is preliminary data.</text>
</comment>
<evidence type="ECO:0000256" key="10">
    <source>
        <dbReference type="SAM" id="Phobius"/>
    </source>
</evidence>
<evidence type="ECO:0000256" key="3">
    <source>
        <dbReference type="ARBA" id="ARBA00022475"/>
    </source>
</evidence>
<keyword evidence="8 10" id="KW-0472">Membrane</keyword>
<keyword evidence="5 9" id="KW-0303">Gap junction</keyword>
<reference evidence="13" key="1">
    <citation type="thesis" date="2020" institute="ProQuest LLC" country="789 East Eisenhower Parkway, Ann Arbor, MI, USA">
        <title>Comparative Genomics and Chromosome Evolution.</title>
        <authorList>
            <person name="Mudd A.B."/>
        </authorList>
    </citation>
    <scope>NUCLEOTIDE SEQUENCE</scope>
    <source>
        <strain evidence="13">HN-11 Male</strain>
        <tissue evidence="13">Kidney and liver</tissue>
    </source>
</reference>
<dbReference type="InterPro" id="IPR038359">
    <property type="entry name" value="Connexin_N_sf"/>
</dbReference>
<dbReference type="SMART" id="SM00037">
    <property type="entry name" value="CNX"/>
    <property type="match status" value="1"/>
</dbReference>
<dbReference type="GO" id="GO:0007267">
    <property type="term" value="P:cell-cell signaling"/>
    <property type="evidence" value="ECO:0007669"/>
    <property type="project" value="TreeGrafter"/>
</dbReference>
<dbReference type="PANTHER" id="PTHR11984:SF3">
    <property type="entry name" value="GAP JUNCTION DELTA-4 PROTEIN"/>
    <property type="match status" value="1"/>
</dbReference>
<dbReference type="InterPro" id="IPR019570">
    <property type="entry name" value="Connexin_CCC"/>
</dbReference>
<dbReference type="Pfam" id="PF00029">
    <property type="entry name" value="Connexin"/>
    <property type="match status" value="1"/>
</dbReference>
<feature type="domain" description="Connexin N-terminal" evidence="11">
    <location>
        <begin position="42"/>
        <end position="74"/>
    </location>
</feature>
<dbReference type="GO" id="GO:0005243">
    <property type="term" value="F:gap junction channel activity"/>
    <property type="evidence" value="ECO:0007669"/>
    <property type="project" value="TreeGrafter"/>
</dbReference>
<evidence type="ECO:0000259" key="11">
    <source>
        <dbReference type="SMART" id="SM00037"/>
    </source>
</evidence>
<evidence type="ECO:0000256" key="4">
    <source>
        <dbReference type="ARBA" id="ARBA00022692"/>
    </source>
</evidence>
<dbReference type="PRINTS" id="PR00206">
    <property type="entry name" value="CONNEXIN"/>
</dbReference>
<evidence type="ECO:0000256" key="6">
    <source>
        <dbReference type="ARBA" id="ARBA00022949"/>
    </source>
</evidence>
<dbReference type="InterPro" id="IPR013092">
    <property type="entry name" value="Connexin_N"/>
</dbReference>
<keyword evidence="6" id="KW-0965">Cell junction</keyword>
<dbReference type="InterPro" id="IPR000500">
    <property type="entry name" value="Connexin"/>
</dbReference>
<evidence type="ECO:0000256" key="8">
    <source>
        <dbReference type="ARBA" id="ARBA00023136"/>
    </source>
</evidence>
<feature type="domain" description="Connexin cysteine-rich" evidence="12">
    <location>
        <begin position="143"/>
        <end position="209"/>
    </location>
</feature>
<dbReference type="GO" id="GO:0005922">
    <property type="term" value="C:connexin complex"/>
    <property type="evidence" value="ECO:0007669"/>
    <property type="project" value="InterPro"/>
</dbReference>
<sequence>MRYISPVGYWILTLSHNVTIVGKIWLMVMILLRVPILLLAGYPLYKEQEVTCNTVMPGCATQCYDSMVPVSPIRYWLVQTIMVFLPYALFSVYVFHKVIKLMAKPNANRRKSNSSTYHEGGLQIEILDFRRDYVIHLVLRIVLELGFCVGQYSLCGTGVPNTFACTRSPCPHIIDCFISRPTEKSFLMILMWCIGAVSLILSLLDLILAFHRRCRPEKIKKQIALLENDSLKGVCSETPAPTNLATTSEQMVIYPGGPAQSLEKTDEFGNDHLITHRQAKTKKESGSNL</sequence>
<evidence type="ECO:0000313" key="13">
    <source>
        <dbReference type="EMBL" id="KAG9482926.1"/>
    </source>
</evidence>
<dbReference type="EMBL" id="WNTK01000005">
    <property type="protein sequence ID" value="KAG9482926.1"/>
    <property type="molecule type" value="Genomic_DNA"/>
</dbReference>
<dbReference type="InterPro" id="IPR017990">
    <property type="entry name" value="Connexin_CS"/>
</dbReference>
<keyword evidence="3" id="KW-1003">Cell membrane</keyword>
<dbReference type="OrthoDB" id="9943496at2759"/>
<evidence type="ECO:0000256" key="5">
    <source>
        <dbReference type="ARBA" id="ARBA00022868"/>
    </source>
</evidence>
<feature type="transmembrane region" description="Helical" evidence="10">
    <location>
        <begin position="189"/>
        <end position="210"/>
    </location>
</feature>
<evidence type="ECO:0000313" key="14">
    <source>
        <dbReference type="Proteomes" id="UP000770717"/>
    </source>
</evidence>
<name>A0A8J6F8Y1_ELECQ</name>
<gene>
    <name evidence="13" type="ORF">GDO78_009073</name>
</gene>
<dbReference type="PROSITE" id="PS00408">
    <property type="entry name" value="CONNEXINS_2"/>
    <property type="match status" value="1"/>
</dbReference>
<accession>A0A8J6F8Y1</accession>
<evidence type="ECO:0000256" key="1">
    <source>
        <dbReference type="ARBA" id="ARBA00004610"/>
    </source>
</evidence>
<dbReference type="Gene3D" id="1.20.1440.80">
    <property type="entry name" value="Gap junction channel protein cysteine-rich domain"/>
    <property type="match status" value="1"/>
</dbReference>
<dbReference type="SMART" id="SM01089">
    <property type="entry name" value="Connexin_CCC"/>
    <property type="match status" value="1"/>
</dbReference>
<comment type="subunit">
    <text evidence="9">A connexon is composed of a hexamer of connexins.</text>
</comment>
<dbReference type="Proteomes" id="UP000770717">
    <property type="component" value="Unassembled WGS sequence"/>
</dbReference>
<keyword evidence="7 10" id="KW-1133">Transmembrane helix</keyword>
<keyword evidence="14" id="KW-1185">Reference proteome</keyword>
<protein>
    <recommendedName>
        <fullName evidence="9">Gap junction protein</fullName>
    </recommendedName>
</protein>
<evidence type="ECO:0000256" key="2">
    <source>
        <dbReference type="ARBA" id="ARBA00004651"/>
    </source>
</evidence>
<comment type="function">
    <text evidence="9">One gap junction consists of a cluster of closely packed pairs of transmembrane channels, the connexons, through which materials of low MW diffuse from one cell to a neighboring cell.</text>
</comment>
<comment type="similarity">
    <text evidence="9">Belongs to the connexin family.</text>
</comment>
<comment type="subcellular location">
    <subcellularLocation>
        <location evidence="1">Cell junction</location>
        <location evidence="1">Gap junction</location>
    </subcellularLocation>
    <subcellularLocation>
        <location evidence="2 9">Cell membrane</location>
        <topology evidence="2 9">Multi-pass membrane protein</topology>
    </subcellularLocation>
</comment>
<evidence type="ECO:0000256" key="9">
    <source>
        <dbReference type="RuleBase" id="RU000630"/>
    </source>
</evidence>
<feature type="transmembrane region" description="Helical" evidence="10">
    <location>
        <begin position="133"/>
        <end position="154"/>
    </location>
</feature>
<keyword evidence="4 9" id="KW-0812">Transmembrane</keyword>
<evidence type="ECO:0000256" key="7">
    <source>
        <dbReference type="ARBA" id="ARBA00022989"/>
    </source>
</evidence>
<organism evidence="13 14">
    <name type="scientific">Eleutherodactylus coqui</name>
    <name type="common">Puerto Rican coqui</name>
    <dbReference type="NCBI Taxonomy" id="57060"/>
    <lineage>
        <taxon>Eukaryota</taxon>
        <taxon>Metazoa</taxon>
        <taxon>Chordata</taxon>
        <taxon>Craniata</taxon>
        <taxon>Vertebrata</taxon>
        <taxon>Euteleostomi</taxon>
        <taxon>Amphibia</taxon>
        <taxon>Batrachia</taxon>
        <taxon>Anura</taxon>
        <taxon>Neobatrachia</taxon>
        <taxon>Hyloidea</taxon>
        <taxon>Eleutherodactylidae</taxon>
        <taxon>Eleutherodactylinae</taxon>
        <taxon>Eleutherodactylus</taxon>
        <taxon>Eleutherodactylus</taxon>
    </lineage>
</organism>
<evidence type="ECO:0000259" key="12">
    <source>
        <dbReference type="SMART" id="SM01089"/>
    </source>
</evidence>